<reference evidence="3" key="1">
    <citation type="submission" date="2024-06" db="EMBL/GenBank/DDBJ databases">
        <title>Multi-omics analyses provide insights into the biosynthesis of the anticancer antibiotic pleurotin in Hohenbuehelia grisea.</title>
        <authorList>
            <person name="Weaver J.A."/>
            <person name="Alberti F."/>
        </authorList>
    </citation>
    <scope>NUCLEOTIDE SEQUENCE [LARGE SCALE GENOMIC DNA]</scope>
    <source>
        <strain evidence="3">T-177</strain>
    </source>
</reference>
<dbReference type="PANTHER" id="PTHR38167">
    <property type="entry name" value="C2H2-TYPE DOMAIN-CONTAINING PROTEIN"/>
    <property type="match status" value="1"/>
</dbReference>
<protein>
    <recommendedName>
        <fullName evidence="4">C2H2-type domain-containing protein</fullName>
    </recommendedName>
</protein>
<accession>A0ABR3IQ26</accession>
<evidence type="ECO:0000313" key="2">
    <source>
        <dbReference type="EMBL" id="KAL0945386.1"/>
    </source>
</evidence>
<dbReference type="Proteomes" id="UP001556367">
    <property type="component" value="Unassembled WGS sequence"/>
</dbReference>
<organism evidence="2 3">
    <name type="scientific">Hohenbuehelia grisea</name>
    <dbReference type="NCBI Taxonomy" id="104357"/>
    <lineage>
        <taxon>Eukaryota</taxon>
        <taxon>Fungi</taxon>
        <taxon>Dikarya</taxon>
        <taxon>Basidiomycota</taxon>
        <taxon>Agaricomycotina</taxon>
        <taxon>Agaricomycetes</taxon>
        <taxon>Agaricomycetidae</taxon>
        <taxon>Agaricales</taxon>
        <taxon>Pleurotineae</taxon>
        <taxon>Pleurotaceae</taxon>
        <taxon>Hohenbuehelia</taxon>
    </lineage>
</organism>
<feature type="region of interest" description="Disordered" evidence="1">
    <location>
        <begin position="1"/>
        <end position="49"/>
    </location>
</feature>
<sequence>MDSFMPDSEIEIIDLTQTDSESSSSGDDEDTSVAGDISSETSNQDDDDEFVLDESTRAQLHVAIASVSELRLRQVMALVVDSMPEAELLVARQLVTMRKRKHARPVPRFEECVNCGEEFDLQEQREEEECKFHPGSMQVDEESFADHDEACHGPMDTEQNRLDFPENFLWTCCDDDGNSEGCVQGFHSSEGLQKRRRVTFED</sequence>
<evidence type="ECO:0000256" key="1">
    <source>
        <dbReference type="SAM" id="MobiDB-lite"/>
    </source>
</evidence>
<evidence type="ECO:0008006" key="4">
    <source>
        <dbReference type="Google" id="ProtNLM"/>
    </source>
</evidence>
<proteinExistence type="predicted"/>
<gene>
    <name evidence="2" type="ORF">HGRIS_000881</name>
</gene>
<name>A0ABR3IQ26_9AGAR</name>
<evidence type="ECO:0000313" key="3">
    <source>
        <dbReference type="Proteomes" id="UP001556367"/>
    </source>
</evidence>
<dbReference type="EMBL" id="JASNQZ010000018">
    <property type="protein sequence ID" value="KAL0945386.1"/>
    <property type="molecule type" value="Genomic_DNA"/>
</dbReference>
<comment type="caution">
    <text evidence="2">The sequence shown here is derived from an EMBL/GenBank/DDBJ whole genome shotgun (WGS) entry which is preliminary data.</text>
</comment>
<dbReference type="PANTHER" id="PTHR38167:SF1">
    <property type="entry name" value="C2H2-TYPE DOMAIN-CONTAINING PROTEIN"/>
    <property type="match status" value="1"/>
</dbReference>
<keyword evidence="3" id="KW-1185">Reference proteome</keyword>